<sequence>MSLNYVMIGSNDVTKARAYYDAVVPEIGGKVIAEYMPHAVCYELRGGGSMWVATPFDKKAASVGNGNMVGLLCQSEAEVREAHATALANGGTNEGDPGERPQYGPNFFGAYARDPDGNKMSFVYFGDAG</sequence>
<dbReference type="GO" id="GO:0051213">
    <property type="term" value="F:dioxygenase activity"/>
    <property type="evidence" value="ECO:0007669"/>
    <property type="project" value="UniProtKB-KW"/>
</dbReference>
<evidence type="ECO:0000313" key="3">
    <source>
        <dbReference type="Proteomes" id="UP000183400"/>
    </source>
</evidence>
<dbReference type="InterPro" id="IPR029068">
    <property type="entry name" value="Glyas_Bleomycin-R_OHBP_Dase"/>
</dbReference>
<evidence type="ECO:0000259" key="1">
    <source>
        <dbReference type="PROSITE" id="PS51819"/>
    </source>
</evidence>
<dbReference type="PROSITE" id="PS51819">
    <property type="entry name" value="VOC"/>
    <property type="match status" value="1"/>
</dbReference>
<dbReference type="InterPro" id="IPR004360">
    <property type="entry name" value="Glyas_Fos-R_dOase_dom"/>
</dbReference>
<dbReference type="SUPFAM" id="SSF54593">
    <property type="entry name" value="Glyoxalase/Bleomycin resistance protein/Dihydroxybiphenyl dioxygenase"/>
    <property type="match status" value="1"/>
</dbReference>
<keyword evidence="2" id="KW-0560">Oxidoreductase</keyword>
<evidence type="ECO:0000313" key="2">
    <source>
        <dbReference type="EMBL" id="SDX58919.1"/>
    </source>
</evidence>
<dbReference type="EMBL" id="FNNP01000007">
    <property type="protein sequence ID" value="SDX58919.1"/>
    <property type="molecule type" value="Genomic_DNA"/>
</dbReference>
<organism evidence="2 3">
    <name type="scientific">Ruegeria halocynthiae</name>
    <dbReference type="NCBI Taxonomy" id="985054"/>
    <lineage>
        <taxon>Bacteria</taxon>
        <taxon>Pseudomonadati</taxon>
        <taxon>Pseudomonadota</taxon>
        <taxon>Alphaproteobacteria</taxon>
        <taxon>Rhodobacterales</taxon>
        <taxon>Roseobacteraceae</taxon>
        <taxon>Ruegeria</taxon>
    </lineage>
</organism>
<gene>
    <name evidence="2" type="ORF">SAMN05444358_107171</name>
</gene>
<dbReference type="AlphaFoldDB" id="A0A1H3CZQ7"/>
<dbReference type="InterPro" id="IPR037523">
    <property type="entry name" value="VOC_core"/>
</dbReference>
<accession>A0A1H3CZQ7</accession>
<dbReference type="CDD" id="cd07262">
    <property type="entry name" value="VOC_like"/>
    <property type="match status" value="1"/>
</dbReference>
<proteinExistence type="predicted"/>
<feature type="domain" description="VOC" evidence="1">
    <location>
        <begin position="2"/>
        <end position="125"/>
    </location>
</feature>
<dbReference type="Gene3D" id="3.10.180.10">
    <property type="entry name" value="2,3-Dihydroxybiphenyl 1,2-Dioxygenase, domain 1"/>
    <property type="match status" value="1"/>
</dbReference>
<dbReference type="PANTHER" id="PTHR35006:SF2">
    <property type="entry name" value="GLYOXALASE FAMILY PROTEIN (AFU_ORTHOLOGUE AFUA_5G14830)"/>
    <property type="match status" value="1"/>
</dbReference>
<dbReference type="PANTHER" id="PTHR35006">
    <property type="entry name" value="GLYOXALASE FAMILY PROTEIN (AFU_ORTHOLOGUE AFUA_5G14830)"/>
    <property type="match status" value="1"/>
</dbReference>
<dbReference type="Proteomes" id="UP000183400">
    <property type="component" value="Unassembled WGS sequence"/>
</dbReference>
<protein>
    <submittedName>
        <fullName evidence="2">Catechol 2,3-dioxygenase</fullName>
    </submittedName>
</protein>
<dbReference type="Pfam" id="PF00903">
    <property type="entry name" value="Glyoxalase"/>
    <property type="match status" value="1"/>
</dbReference>
<reference evidence="3" key="1">
    <citation type="submission" date="2016-10" db="EMBL/GenBank/DDBJ databases">
        <authorList>
            <person name="Varghese N."/>
            <person name="Submissions S."/>
        </authorList>
    </citation>
    <scope>NUCLEOTIDE SEQUENCE [LARGE SCALE GENOMIC DNA]</scope>
    <source>
        <strain evidence="3">DSM 27839</strain>
    </source>
</reference>
<name>A0A1H3CZQ7_9RHOB</name>
<dbReference type="STRING" id="985054.SAMN05444358_107171"/>
<keyword evidence="3" id="KW-1185">Reference proteome</keyword>
<dbReference type="OrthoDB" id="9807407at2"/>
<dbReference type="RefSeq" id="WP_074738030.1">
    <property type="nucleotide sequence ID" value="NZ_FNNP01000007.1"/>
</dbReference>
<keyword evidence="2" id="KW-0223">Dioxygenase</keyword>